<comment type="subcellular location">
    <subcellularLocation>
        <location evidence="1">Cell envelope</location>
    </subcellularLocation>
</comment>
<protein>
    <submittedName>
        <fullName evidence="6">Uncharacterized protein</fullName>
    </submittedName>
</protein>
<dbReference type="PANTHER" id="PTHR30532:SF28">
    <property type="entry name" value="PETROBACTIN-BINDING PROTEIN YCLQ"/>
    <property type="match status" value="1"/>
</dbReference>
<dbReference type="GO" id="GO:1901678">
    <property type="term" value="P:iron coordination entity transport"/>
    <property type="evidence" value="ECO:0007669"/>
    <property type="project" value="UniProtKB-ARBA"/>
</dbReference>
<dbReference type="Proteomes" id="UP000235914">
    <property type="component" value="Unassembled WGS sequence"/>
</dbReference>
<evidence type="ECO:0000256" key="2">
    <source>
        <dbReference type="ARBA" id="ARBA00008814"/>
    </source>
</evidence>
<dbReference type="SUPFAM" id="SSF53807">
    <property type="entry name" value="Helical backbone' metal receptor"/>
    <property type="match status" value="1"/>
</dbReference>
<sequence length="307" mass="32956">MRTTITAFLAALILPGLSMAAADEAKTITATHTLGTVELPVNPKRVAVLDYGSLETISELGVTPALALPKKFLPPYLSKFSGEQYTDLGTVKEFNIETINAFKPDLIIISGRQQDYYQKLSSIAPVYLVDILAKDQLGEAKKNIRLLGDVFGVPEKAAEAVKNIDEAVTRTKDKAQASGKKALVLLTNDGKVSAYGSGSRFGLVHDALGVAQADKNIKVGVHGQQVTYEYVAMLNPDIIFVVDRSVAIGRSAKNPNVLNNVLVNKTKAAKNGAIILLDPQVWYLSGGGIISLNKMISEVEAAFTDKK</sequence>
<keyword evidence="3" id="KW-0813">Transport</keyword>
<keyword evidence="4" id="KW-0406">Ion transport</keyword>
<dbReference type="SMR" id="A0A2N8HYM4"/>
<keyword evidence="4" id="KW-0410">Iron transport</keyword>
<keyword evidence="4" id="KW-0408">Iron</keyword>
<organism evidence="6 7">
    <name type="scientific">Akkermansia muciniphila</name>
    <dbReference type="NCBI Taxonomy" id="239935"/>
    <lineage>
        <taxon>Bacteria</taxon>
        <taxon>Pseudomonadati</taxon>
        <taxon>Verrucomicrobiota</taxon>
        <taxon>Verrucomicrobiia</taxon>
        <taxon>Verrucomicrobiales</taxon>
        <taxon>Akkermansiaceae</taxon>
        <taxon>Akkermansia</taxon>
    </lineage>
</organism>
<dbReference type="InterPro" id="IPR051313">
    <property type="entry name" value="Bact_iron-sidero_bind"/>
</dbReference>
<dbReference type="RefSeq" id="WP_022197205.1">
    <property type="nucleotide sequence ID" value="NZ_BAABSF010000001.1"/>
</dbReference>
<dbReference type="EMBL" id="PJKN01000005">
    <property type="protein sequence ID" value="PNC54697.1"/>
    <property type="molecule type" value="Genomic_DNA"/>
</dbReference>
<dbReference type="InterPro" id="IPR002491">
    <property type="entry name" value="ABC_transptr_periplasmic_BD"/>
</dbReference>
<dbReference type="CDD" id="cd01140">
    <property type="entry name" value="FatB"/>
    <property type="match status" value="1"/>
</dbReference>
<proteinExistence type="inferred from homology"/>
<comment type="similarity">
    <text evidence="2">Belongs to the bacterial solute-binding protein 8 family.</text>
</comment>
<evidence type="ECO:0000313" key="7">
    <source>
        <dbReference type="Proteomes" id="UP000235914"/>
    </source>
</evidence>
<evidence type="ECO:0000256" key="3">
    <source>
        <dbReference type="ARBA" id="ARBA00022448"/>
    </source>
</evidence>
<dbReference type="GO" id="GO:0030288">
    <property type="term" value="C:outer membrane-bounded periplasmic space"/>
    <property type="evidence" value="ECO:0007669"/>
    <property type="project" value="TreeGrafter"/>
</dbReference>
<dbReference type="PROSITE" id="PS50983">
    <property type="entry name" value="FE_B12_PBP"/>
    <property type="match status" value="1"/>
</dbReference>
<dbReference type="PANTHER" id="PTHR30532">
    <property type="entry name" value="IRON III DICITRATE-BINDING PERIPLASMIC PROTEIN"/>
    <property type="match status" value="1"/>
</dbReference>
<evidence type="ECO:0000256" key="4">
    <source>
        <dbReference type="ARBA" id="ARBA00022496"/>
    </source>
</evidence>
<name>A0A2N8HYM4_9BACT</name>
<dbReference type="Pfam" id="PF01497">
    <property type="entry name" value="Peripla_BP_2"/>
    <property type="match status" value="1"/>
</dbReference>
<dbReference type="Gene3D" id="3.40.50.1980">
    <property type="entry name" value="Nitrogenase molybdenum iron protein domain"/>
    <property type="match status" value="2"/>
</dbReference>
<keyword evidence="5" id="KW-0732">Signal</keyword>
<evidence type="ECO:0000256" key="1">
    <source>
        <dbReference type="ARBA" id="ARBA00004196"/>
    </source>
</evidence>
<dbReference type="AlphaFoldDB" id="A0A2N8HYM4"/>
<dbReference type="InterPro" id="IPR033870">
    <property type="entry name" value="FatB"/>
</dbReference>
<gene>
    <name evidence="6" type="ORF">CXU09_09150</name>
</gene>
<accession>A0A2N8HYM4</accession>
<evidence type="ECO:0000256" key="5">
    <source>
        <dbReference type="ARBA" id="ARBA00022729"/>
    </source>
</evidence>
<evidence type="ECO:0000313" key="6">
    <source>
        <dbReference type="EMBL" id="PNC54697.1"/>
    </source>
</evidence>
<reference evidence="6 7" key="1">
    <citation type="journal article" date="2017" name="BMC Genomics">
        <title>Genome sequencing of 39 Akkermansia muciniphila isolates reveals its population structure, genomic and functional diverisity, and global distribution in mammalian gut microbiotas.</title>
        <authorList>
            <person name="Guo X."/>
            <person name="Li S."/>
            <person name="Zhang J."/>
            <person name="Wu F."/>
            <person name="Li X."/>
            <person name="Wu D."/>
            <person name="Zhang M."/>
            <person name="Ou Z."/>
            <person name="Jie Z."/>
            <person name="Yan Q."/>
            <person name="Li P."/>
            <person name="Yi J."/>
            <person name="Peng Y."/>
        </authorList>
    </citation>
    <scope>NUCLEOTIDE SEQUENCE [LARGE SCALE GENOMIC DNA]</scope>
    <source>
        <strain evidence="6 7">GP43</strain>
    </source>
</reference>
<comment type="caution">
    <text evidence="6">The sequence shown here is derived from an EMBL/GenBank/DDBJ whole genome shotgun (WGS) entry which is preliminary data.</text>
</comment>